<dbReference type="Proteomes" id="UP001595851">
    <property type="component" value="Unassembled WGS sequence"/>
</dbReference>
<dbReference type="InterPro" id="IPR023393">
    <property type="entry name" value="START-like_dom_sf"/>
</dbReference>
<evidence type="ECO:0000259" key="2">
    <source>
        <dbReference type="Pfam" id="PF08327"/>
    </source>
</evidence>
<dbReference type="CDD" id="cd08899">
    <property type="entry name" value="SRPBCC_CalC_Aha1-like_6"/>
    <property type="match status" value="1"/>
</dbReference>
<name>A0ABV8GGD4_9ACTN</name>
<gene>
    <name evidence="3" type="ORF">ACFOY2_32910</name>
</gene>
<reference evidence="4" key="1">
    <citation type="journal article" date="2019" name="Int. J. Syst. Evol. Microbiol.">
        <title>The Global Catalogue of Microorganisms (GCM) 10K type strain sequencing project: providing services to taxonomists for standard genome sequencing and annotation.</title>
        <authorList>
            <consortium name="The Broad Institute Genomics Platform"/>
            <consortium name="The Broad Institute Genome Sequencing Center for Infectious Disease"/>
            <person name="Wu L."/>
            <person name="Ma J."/>
        </authorList>
    </citation>
    <scope>NUCLEOTIDE SEQUENCE [LARGE SCALE GENOMIC DNA]</scope>
    <source>
        <strain evidence="4">TBRC 1276</strain>
    </source>
</reference>
<dbReference type="EMBL" id="JBHSBI010000019">
    <property type="protein sequence ID" value="MFC4012075.1"/>
    <property type="molecule type" value="Genomic_DNA"/>
</dbReference>
<feature type="domain" description="Activator of Hsp90 ATPase homologue 1/2-like C-terminal" evidence="2">
    <location>
        <begin position="29"/>
        <end position="144"/>
    </location>
</feature>
<sequence>MDFVDELNRTHREVTTGARKNMLLRRHYDADVQDVWQACTEAERLARWFLPVSGDLRLGGTYQLQGNAGGEILRCEPPNLLRVSWLFGENPGFSEVEVRLSAKDGGTLFELHHTAEMPQEWWERYGPGSVGVGWDLSLLSLGLYLSGGAKIDEETFHETVEGRRFITGSGRAWGAAQQAAGDPPDQVAAGVAATVAFYAPEPSS</sequence>
<keyword evidence="4" id="KW-1185">Reference proteome</keyword>
<evidence type="ECO:0000313" key="4">
    <source>
        <dbReference type="Proteomes" id="UP001595851"/>
    </source>
</evidence>
<protein>
    <submittedName>
        <fullName evidence="3">SRPBCC family protein</fullName>
    </submittedName>
</protein>
<dbReference type="InterPro" id="IPR013538">
    <property type="entry name" value="ASHA1/2-like_C"/>
</dbReference>
<accession>A0ABV8GGD4</accession>
<evidence type="ECO:0000256" key="1">
    <source>
        <dbReference type="ARBA" id="ARBA00006817"/>
    </source>
</evidence>
<evidence type="ECO:0000313" key="3">
    <source>
        <dbReference type="EMBL" id="MFC4012075.1"/>
    </source>
</evidence>
<organism evidence="3 4">
    <name type="scientific">Nonomuraea purpurea</name>
    <dbReference type="NCBI Taxonomy" id="1849276"/>
    <lineage>
        <taxon>Bacteria</taxon>
        <taxon>Bacillati</taxon>
        <taxon>Actinomycetota</taxon>
        <taxon>Actinomycetes</taxon>
        <taxon>Streptosporangiales</taxon>
        <taxon>Streptosporangiaceae</taxon>
        <taxon>Nonomuraea</taxon>
    </lineage>
</organism>
<dbReference type="SUPFAM" id="SSF55961">
    <property type="entry name" value="Bet v1-like"/>
    <property type="match status" value="1"/>
</dbReference>
<dbReference type="Pfam" id="PF08327">
    <property type="entry name" value="AHSA1"/>
    <property type="match status" value="1"/>
</dbReference>
<comment type="similarity">
    <text evidence="1">Belongs to the AHA1 family.</text>
</comment>
<proteinExistence type="inferred from homology"/>
<dbReference type="Gene3D" id="3.30.530.20">
    <property type="match status" value="1"/>
</dbReference>
<comment type="caution">
    <text evidence="3">The sequence shown here is derived from an EMBL/GenBank/DDBJ whole genome shotgun (WGS) entry which is preliminary data.</text>
</comment>
<dbReference type="RefSeq" id="WP_379531999.1">
    <property type="nucleotide sequence ID" value="NZ_JBHSBI010000019.1"/>
</dbReference>